<dbReference type="AlphaFoldDB" id="A0A829YDU4"/>
<organism evidence="1 2">
    <name type="scientific">Steroidobacter agaridevorans</name>
    <dbReference type="NCBI Taxonomy" id="2695856"/>
    <lineage>
        <taxon>Bacteria</taxon>
        <taxon>Pseudomonadati</taxon>
        <taxon>Pseudomonadota</taxon>
        <taxon>Gammaproteobacteria</taxon>
        <taxon>Steroidobacterales</taxon>
        <taxon>Steroidobacteraceae</taxon>
        <taxon>Steroidobacter</taxon>
    </lineage>
</organism>
<dbReference type="PANTHER" id="PTHR10443:SF12">
    <property type="entry name" value="DIPEPTIDASE"/>
    <property type="match status" value="1"/>
</dbReference>
<dbReference type="InterPro" id="IPR008257">
    <property type="entry name" value="Pept_M19"/>
</dbReference>
<gene>
    <name evidence="1" type="ORF">GCM10011487_28520</name>
</gene>
<keyword evidence="2" id="KW-1185">Reference proteome</keyword>
<dbReference type="SUPFAM" id="SSF51556">
    <property type="entry name" value="Metallo-dependent hydrolases"/>
    <property type="match status" value="1"/>
</dbReference>
<dbReference type="InterPro" id="IPR032466">
    <property type="entry name" value="Metal_Hydrolase"/>
</dbReference>
<comment type="caution">
    <text evidence="1">The sequence shown here is derived from an EMBL/GenBank/DDBJ whole genome shotgun (WGS) entry which is preliminary data.</text>
</comment>
<dbReference type="Pfam" id="PF01244">
    <property type="entry name" value="Peptidase_M19"/>
    <property type="match status" value="1"/>
</dbReference>
<evidence type="ECO:0008006" key="3">
    <source>
        <dbReference type="Google" id="ProtNLM"/>
    </source>
</evidence>
<dbReference type="PROSITE" id="PS51318">
    <property type="entry name" value="TAT"/>
    <property type="match status" value="1"/>
</dbReference>
<dbReference type="RefSeq" id="WP_202624321.1">
    <property type="nucleotide sequence ID" value="NZ_BLJN01000002.1"/>
</dbReference>
<evidence type="ECO:0000313" key="1">
    <source>
        <dbReference type="EMBL" id="GFE80852.1"/>
    </source>
</evidence>
<dbReference type="Gene3D" id="3.20.20.140">
    <property type="entry name" value="Metal-dependent hydrolases"/>
    <property type="match status" value="1"/>
</dbReference>
<proteinExistence type="predicted"/>
<dbReference type="PANTHER" id="PTHR10443">
    <property type="entry name" value="MICROSOMAL DIPEPTIDASE"/>
    <property type="match status" value="1"/>
</dbReference>
<protein>
    <recommendedName>
        <fullName evidence="3">Dipeptidase</fullName>
    </recommendedName>
</protein>
<evidence type="ECO:0000313" key="2">
    <source>
        <dbReference type="Proteomes" id="UP000445000"/>
    </source>
</evidence>
<dbReference type="GO" id="GO:0070573">
    <property type="term" value="F:metallodipeptidase activity"/>
    <property type="evidence" value="ECO:0007669"/>
    <property type="project" value="InterPro"/>
</dbReference>
<accession>A0A829YDU4</accession>
<name>A0A829YDU4_9GAMM</name>
<dbReference type="PROSITE" id="PS51365">
    <property type="entry name" value="RENAL_DIPEPTIDASE_2"/>
    <property type="match status" value="1"/>
</dbReference>
<dbReference type="InterPro" id="IPR006311">
    <property type="entry name" value="TAT_signal"/>
</dbReference>
<dbReference type="EMBL" id="BLJN01000002">
    <property type="protein sequence ID" value="GFE80852.1"/>
    <property type="molecule type" value="Genomic_DNA"/>
</dbReference>
<sequence>MITRRSVLKSAAAATVLINTGQYQAFADSPVKYSAKTMRAVERALVIDMLGPLKINFAPEAYAGRMTDAEAEMFRTSGITAFHNSIGTGGPSAVEDTLSFIAAWQGYVGRNSHVFTLVNTAADIDRAKAERKVAVITGLQNSEHFRKKEDVKAFYQLGQRCSQLTYNAQNLLGSGSTERVDGGVTDFGVEIIQAMNEVGMLVDVSHCGDKTTLDAIEISPKPIAITHSNCRALLDHPRLKSDEAIRKLAAKGGVMGITAVRMFVRDKEPTTLEHFVDHIDHVVKLVGIEHVGIGSDADLNGYDDMPPDQLKMLRGSYKASYGFRDKIDIEGFDHPKKVFDLTEALFRRGYSEQNVLAVLGGNFRRLLGSTWL</sequence>
<dbReference type="GO" id="GO:0006508">
    <property type="term" value="P:proteolysis"/>
    <property type="evidence" value="ECO:0007669"/>
    <property type="project" value="InterPro"/>
</dbReference>
<dbReference type="Proteomes" id="UP000445000">
    <property type="component" value="Unassembled WGS sequence"/>
</dbReference>
<reference evidence="2" key="1">
    <citation type="submission" date="2020-01" db="EMBL/GenBank/DDBJ databases">
        <title>'Steroidobacter agaridevorans' sp. nov., agar-degrading bacteria isolated from rhizosphere soils.</title>
        <authorList>
            <person name="Ikenaga M."/>
            <person name="Kataoka M."/>
            <person name="Murouchi A."/>
            <person name="Katsuragi S."/>
            <person name="Sakai M."/>
        </authorList>
    </citation>
    <scope>NUCLEOTIDE SEQUENCE [LARGE SCALE GENOMIC DNA]</scope>
    <source>
        <strain evidence="2">YU21-B</strain>
    </source>
</reference>